<dbReference type="CDD" id="cd10551">
    <property type="entry name" value="PsrB"/>
    <property type="match status" value="1"/>
</dbReference>
<feature type="domain" description="4Fe-4S ferredoxin-type" evidence="1">
    <location>
        <begin position="861"/>
        <end position="890"/>
    </location>
</feature>
<dbReference type="SUPFAM" id="SSF54862">
    <property type="entry name" value="4Fe-4S ferredoxins"/>
    <property type="match status" value="1"/>
</dbReference>
<protein>
    <submittedName>
        <fullName evidence="2">Quinol:cytochrome c oxidoreductase iron-sulfur protein</fullName>
    </submittedName>
</protein>
<feature type="domain" description="4Fe-4S ferredoxin-type" evidence="1">
    <location>
        <begin position="829"/>
        <end position="860"/>
    </location>
</feature>
<reference evidence="2 3" key="1">
    <citation type="submission" date="2018-07" db="EMBL/GenBank/DDBJ databases">
        <title>Genomic Encyclopedia of Type Strains, Phase IV (KMG-IV): sequencing the most valuable type-strain genomes for metagenomic binning, comparative biology and taxonomic classification.</title>
        <authorList>
            <person name="Goeker M."/>
        </authorList>
    </citation>
    <scope>NUCLEOTIDE SEQUENCE [LARGE SCALE GENOMIC DNA]</scope>
    <source>
        <strain evidence="2 3">DSM 4134</strain>
    </source>
</reference>
<dbReference type="InterPro" id="IPR030948">
    <property type="entry name" value="TAT_var_transloc_signal_dom"/>
</dbReference>
<dbReference type="RefSeq" id="WP_115869081.1">
    <property type="nucleotide sequence ID" value="NZ_QREG01000015.1"/>
</dbReference>
<organism evidence="2 3">
    <name type="scientific">Marinoscillum furvescens DSM 4134</name>
    <dbReference type="NCBI Taxonomy" id="1122208"/>
    <lineage>
        <taxon>Bacteria</taxon>
        <taxon>Pseudomonadati</taxon>
        <taxon>Bacteroidota</taxon>
        <taxon>Cytophagia</taxon>
        <taxon>Cytophagales</taxon>
        <taxon>Reichenbachiellaceae</taxon>
        <taxon>Marinoscillum</taxon>
    </lineage>
</organism>
<dbReference type="PANTHER" id="PTHR42783">
    <property type="entry name" value="GLUTAMATE SYNTHASE [NADPH] SMALL CHAIN"/>
    <property type="match status" value="1"/>
</dbReference>
<dbReference type="PROSITE" id="PS51318">
    <property type="entry name" value="TAT"/>
    <property type="match status" value="1"/>
</dbReference>
<dbReference type="Pfam" id="PF13247">
    <property type="entry name" value="Fer4_11"/>
    <property type="match status" value="1"/>
</dbReference>
<dbReference type="Proteomes" id="UP000256779">
    <property type="component" value="Unassembled WGS sequence"/>
</dbReference>
<name>A0A3D9L001_MARFU</name>
<dbReference type="EMBL" id="QREG01000015">
    <property type="protein sequence ID" value="RED96227.1"/>
    <property type="molecule type" value="Genomic_DNA"/>
</dbReference>
<evidence type="ECO:0000313" key="2">
    <source>
        <dbReference type="EMBL" id="RED96227.1"/>
    </source>
</evidence>
<dbReference type="SUPFAM" id="SSF53706">
    <property type="entry name" value="Formate dehydrogenase/DMSO reductase, domains 1-3"/>
    <property type="match status" value="1"/>
</dbReference>
<keyword evidence="3" id="KW-1185">Reference proteome</keyword>
<dbReference type="PROSITE" id="PS51379">
    <property type="entry name" value="4FE4S_FER_2"/>
    <property type="match status" value="3"/>
</dbReference>
<dbReference type="NCBIfam" id="TIGR04519">
    <property type="entry name" value="MoCo_extend_TAT"/>
    <property type="match status" value="1"/>
</dbReference>
<evidence type="ECO:0000259" key="1">
    <source>
        <dbReference type="PROSITE" id="PS51379"/>
    </source>
</evidence>
<dbReference type="AlphaFoldDB" id="A0A3D9L001"/>
<accession>A0A3D9L001</accession>
<dbReference type="InterPro" id="IPR006311">
    <property type="entry name" value="TAT_signal"/>
</dbReference>
<proteinExistence type="predicted"/>
<dbReference type="Gene3D" id="3.30.70.20">
    <property type="match status" value="2"/>
</dbReference>
<evidence type="ECO:0000313" key="3">
    <source>
        <dbReference type="Proteomes" id="UP000256779"/>
    </source>
</evidence>
<comment type="caution">
    <text evidence="2">The sequence shown here is derived from an EMBL/GenBank/DDBJ whole genome shotgun (WGS) entry which is preliminary data.</text>
</comment>
<dbReference type="InterPro" id="IPR017896">
    <property type="entry name" value="4Fe4S_Fe-S-bd"/>
</dbReference>
<dbReference type="Gene3D" id="3.30.200.210">
    <property type="match status" value="1"/>
</dbReference>
<feature type="domain" description="4Fe-4S ferredoxin-type" evidence="1">
    <location>
        <begin position="762"/>
        <end position="792"/>
    </location>
</feature>
<sequence>MKETKKYWKGLEQLKNSDEFQKHANKEFPEYLPIGGAEGEEPSRRDFLKLMGFGIAAVSLAACETPVKKAIPYVKKPVSVDPTMPNYYASTFVSGSDYCSVLVKTREGRPIKLEGNSLSTFSGGGTSSQVEASVLSLYDQERLQQPLIDGKKASWDEIDSAVSKELAAANGKVAIVTNSIASPATQASIDALVAAYGATHVAYDQSSFSGLLAAYESAFGTRMLPSHDFSKAKTIVSFGADFLGSWPNHTGNNKQFAQTRKLDSKKKEMSRLYAFESNLSLTGANADYRTPIKPSQEGLYVANLYNAVAAKLGGTKVKVAKVEDDVVLQKAANDLVSAKGASIVISGSNDSEVQKLVIAINQLLGSYGNTIDPSKSVNLRKGDDAAFAGFVKKLNSGAISGVIFYNCNPVYDHALGSQIAAGIKKAKFAVSTSDRSDETSSLVKYQAPDHHYLESWNDFEPVTGQFSLSQPAIKNIFDTRQAQESFLKWAGQEVSAYDHVRASWNKNVYEKSGELAGADGFWNKCLHDGVYELKGAALTVSGPDVDVTGAAAAISKKYKVNSTELELILYTNYSVGDGTQANNPWLQEMPDPITKATWDNYLTVSPKQAEEWGIELGDMSTQTVSFTANGVTEEIPVLPQPGQAYGTVGLAVGYGRTKAGKVANGVGVNAYQFASVANGSTSFAVTSGVSATPTGNGYQIAQTQTHQTYMGRETVIQETVLNKYQKDPQAGRHFPKIATSEGYKKPYAVSLWQGHEYNNHHWGMMIDLNSCTGCGSCTIACQTENNIPVVGKQEVLNRREMHWLRIDRYYSSDAEEGDLKAMEKAAQNPEVTFQPMMCQQCNNAPCETVCPVAATTHSSEGLNQMTYNRCIGTRYCANNCPYKVRRFNWFKYHDNKQFDKNMSMNNDLGKMVLNPDVTVRARGVMEKCSFCVQRIQSGKLSAKKEGRRPTDEDVNVACAASCPSEALVFGDMKNPESRISQMLQIKQNEKSVEAREPRAYHVLEELRVMPNVWYLTKVRNKDEESKTEKAEA</sequence>
<gene>
    <name evidence="2" type="ORF">C7460_115118</name>
</gene>
<dbReference type="Gene3D" id="3.40.50.740">
    <property type="match status" value="1"/>
</dbReference>
<dbReference type="PANTHER" id="PTHR42783:SF3">
    <property type="entry name" value="GLUTAMATE SYNTHASE [NADPH] SMALL CHAIN-RELATED"/>
    <property type="match status" value="1"/>
</dbReference>
<dbReference type="Gene3D" id="3.30.2070.10">
    <property type="entry name" value="Formate dehydrogenase/DMSO reductase"/>
    <property type="match status" value="1"/>
</dbReference>
<dbReference type="CDD" id="cd02784">
    <property type="entry name" value="MopB_CT_PHLH"/>
    <property type="match status" value="1"/>
</dbReference>
<dbReference type="OrthoDB" id="9779457at2"/>
<dbReference type="Gene3D" id="2.40.40.20">
    <property type="match status" value="1"/>
</dbReference>
<dbReference type="Gene3D" id="3.40.228.10">
    <property type="entry name" value="Dimethylsulfoxide Reductase, domain 2"/>
    <property type="match status" value="1"/>
</dbReference>